<evidence type="ECO:0000313" key="3">
    <source>
        <dbReference type="Proteomes" id="UP000031307"/>
    </source>
</evidence>
<feature type="compositionally biased region" description="Basic and acidic residues" evidence="1">
    <location>
        <begin position="23"/>
        <end position="32"/>
    </location>
</feature>
<feature type="region of interest" description="Disordered" evidence="1">
    <location>
        <begin position="1"/>
        <end position="33"/>
    </location>
</feature>
<protein>
    <submittedName>
        <fullName evidence="2">Uncharacterized protein</fullName>
    </submittedName>
</protein>
<dbReference type="AlphaFoldDB" id="A0A0C1EM72"/>
<evidence type="ECO:0000256" key="1">
    <source>
        <dbReference type="SAM" id="MobiDB-lite"/>
    </source>
</evidence>
<reference evidence="2 3" key="1">
    <citation type="journal article" date="2014" name="Mol. Biol. Evol.">
        <title>Massive expansion of Ubiquitination-related gene families within the Chlamydiae.</title>
        <authorList>
            <person name="Domman D."/>
            <person name="Collingro A."/>
            <person name="Lagkouvardos I."/>
            <person name="Gehre L."/>
            <person name="Weinmaier T."/>
            <person name="Rattei T."/>
            <person name="Subtil A."/>
            <person name="Horn M."/>
        </authorList>
    </citation>
    <scope>NUCLEOTIDE SEQUENCE [LARGE SCALE GENOMIC DNA]</scope>
    <source>
        <strain evidence="2 3">OEW1</strain>
    </source>
</reference>
<organism evidence="2 3">
    <name type="scientific">Parachlamydia acanthamoebae</name>
    <dbReference type="NCBI Taxonomy" id="83552"/>
    <lineage>
        <taxon>Bacteria</taxon>
        <taxon>Pseudomonadati</taxon>
        <taxon>Chlamydiota</taxon>
        <taxon>Chlamydiia</taxon>
        <taxon>Parachlamydiales</taxon>
        <taxon>Parachlamydiaceae</taxon>
        <taxon>Parachlamydia</taxon>
    </lineage>
</organism>
<gene>
    <name evidence="2" type="ORF">DB43_GF00260</name>
</gene>
<sequence length="45" mass="5405">MNNLTFQRPSGGFSDKLTSETVQQKHEDQEKKVYKKRKKKFKITF</sequence>
<proteinExistence type="predicted"/>
<comment type="caution">
    <text evidence="2">The sequence shown here is derived from an EMBL/GenBank/DDBJ whole genome shotgun (WGS) entry which is preliminary data.</text>
</comment>
<dbReference type="PATRIC" id="fig|83552.4.peg.1348"/>
<accession>A0A0C1EM72</accession>
<name>A0A0C1EM72_9BACT</name>
<dbReference type="EMBL" id="JSAM01000075">
    <property type="protein sequence ID" value="KIA77484.1"/>
    <property type="molecule type" value="Genomic_DNA"/>
</dbReference>
<evidence type="ECO:0000313" key="2">
    <source>
        <dbReference type="EMBL" id="KIA77484.1"/>
    </source>
</evidence>
<dbReference type="Proteomes" id="UP000031307">
    <property type="component" value="Unassembled WGS sequence"/>
</dbReference>